<feature type="region of interest" description="Disordered" evidence="1">
    <location>
        <begin position="1"/>
        <end position="25"/>
    </location>
</feature>
<dbReference type="HOGENOM" id="CLU_1272999_0_0_1"/>
<gene>
    <name evidence="2" type="ORF">S40285_10130</name>
</gene>
<dbReference type="EMBL" id="KL660210">
    <property type="protein sequence ID" value="KFA67341.1"/>
    <property type="molecule type" value="Genomic_DNA"/>
</dbReference>
<evidence type="ECO:0000256" key="1">
    <source>
        <dbReference type="SAM" id="MobiDB-lite"/>
    </source>
</evidence>
<proteinExistence type="predicted"/>
<dbReference type="Proteomes" id="UP000028524">
    <property type="component" value="Unassembled WGS sequence"/>
</dbReference>
<reference evidence="2 3" key="1">
    <citation type="journal article" date="2014" name="BMC Genomics">
        <title>Comparative genome sequencing reveals chemotype-specific gene clusters in the toxigenic black mold Stachybotrys.</title>
        <authorList>
            <person name="Semeiks J."/>
            <person name="Borek D."/>
            <person name="Otwinowski Z."/>
            <person name="Grishin N.V."/>
        </authorList>
    </citation>
    <scope>NUCLEOTIDE SEQUENCE [LARGE SCALE GENOMIC DNA]</scope>
    <source>
        <strain evidence="2 3">IBT 40285</strain>
    </source>
</reference>
<name>A0A084QTQ6_STAC4</name>
<accession>A0A084QTQ6</accession>
<dbReference type="AlphaFoldDB" id="A0A084QTQ6"/>
<dbReference type="InParanoid" id="A0A084QTQ6"/>
<organism evidence="2 3">
    <name type="scientific">Stachybotrys chlorohalonatus (strain IBT 40285)</name>
    <dbReference type="NCBI Taxonomy" id="1283841"/>
    <lineage>
        <taxon>Eukaryota</taxon>
        <taxon>Fungi</taxon>
        <taxon>Dikarya</taxon>
        <taxon>Ascomycota</taxon>
        <taxon>Pezizomycotina</taxon>
        <taxon>Sordariomycetes</taxon>
        <taxon>Hypocreomycetidae</taxon>
        <taxon>Hypocreales</taxon>
        <taxon>Stachybotryaceae</taxon>
        <taxon>Stachybotrys</taxon>
    </lineage>
</organism>
<evidence type="ECO:0000313" key="3">
    <source>
        <dbReference type="Proteomes" id="UP000028524"/>
    </source>
</evidence>
<protein>
    <submittedName>
        <fullName evidence="2">Uncharacterized protein</fullName>
    </submittedName>
</protein>
<keyword evidence="3" id="KW-1185">Reference proteome</keyword>
<feature type="compositionally biased region" description="Basic and acidic residues" evidence="1">
    <location>
        <begin position="1"/>
        <end position="19"/>
    </location>
</feature>
<sequence>MDLLLPKKIEPQPMEDSRQLTRPSGIEEVPFVFPQTPYGGLLSRIAALPEDYIEADNTITFQGRMIVSRDDVTTEAQDLFDQLLQYGVDDEERRQDVNWGLGGTKQRKVHLLSYDNKVKLRNWTRLAQHELLLAELEKAMSIDKTSITLTQPFVLKLPHRYQWNALADIAADLRILGGAMRESSETRLILSQLANKLTQATHGFKMSYLLPTKSLVS</sequence>
<evidence type="ECO:0000313" key="2">
    <source>
        <dbReference type="EMBL" id="KFA67341.1"/>
    </source>
</evidence>
<dbReference type="OrthoDB" id="10531205at2759"/>